<keyword evidence="1" id="KW-0472">Membrane</keyword>
<dbReference type="InterPro" id="IPR027417">
    <property type="entry name" value="P-loop_NTPase"/>
</dbReference>
<dbReference type="AlphaFoldDB" id="A0AA40AT79"/>
<accession>A0AA40AT79</accession>
<reference evidence="2" key="1">
    <citation type="submission" date="2023-06" db="EMBL/GenBank/DDBJ databases">
        <title>Genome-scale phylogeny and comparative genomics of the fungal order Sordariales.</title>
        <authorList>
            <consortium name="Lawrence Berkeley National Laboratory"/>
            <person name="Hensen N."/>
            <person name="Bonometti L."/>
            <person name="Westerberg I."/>
            <person name="Brannstrom I.O."/>
            <person name="Guillou S."/>
            <person name="Cros-Aarteil S."/>
            <person name="Calhoun S."/>
            <person name="Haridas S."/>
            <person name="Kuo A."/>
            <person name="Mondo S."/>
            <person name="Pangilinan J."/>
            <person name="Riley R."/>
            <person name="LaButti K."/>
            <person name="Andreopoulos B."/>
            <person name="Lipzen A."/>
            <person name="Chen C."/>
            <person name="Yanf M."/>
            <person name="Daum C."/>
            <person name="Ng V."/>
            <person name="Clum A."/>
            <person name="Steindorff A."/>
            <person name="Ohm R."/>
            <person name="Martin F."/>
            <person name="Silar P."/>
            <person name="Natvig D."/>
            <person name="Lalanne C."/>
            <person name="Gautier V."/>
            <person name="Ament-velasquez S.L."/>
            <person name="Kruys A."/>
            <person name="Hutchinson M.I."/>
            <person name="Powell A.J."/>
            <person name="Barry K."/>
            <person name="Miller A.N."/>
            <person name="Grigoriev I.V."/>
            <person name="Debuchy R."/>
            <person name="Gladieux P."/>
            <person name="Thoren M.H."/>
            <person name="Johannesson H."/>
        </authorList>
    </citation>
    <scope>NUCLEOTIDE SEQUENCE</scope>
    <source>
        <strain evidence="2">SMH2392-1A</strain>
    </source>
</reference>
<protein>
    <submittedName>
        <fullName evidence="2">Uncharacterized protein</fullName>
    </submittedName>
</protein>
<dbReference type="GeneID" id="85316929"/>
<evidence type="ECO:0000313" key="2">
    <source>
        <dbReference type="EMBL" id="KAK0721588.1"/>
    </source>
</evidence>
<dbReference type="RefSeq" id="XP_060297512.1">
    <property type="nucleotide sequence ID" value="XM_060433659.1"/>
</dbReference>
<keyword evidence="3" id="KW-1185">Reference proteome</keyword>
<proteinExistence type="predicted"/>
<sequence>MFRFKCPASLNLLFYVLILNLYLLASIMRQIFSLFHRKCRPLSSTTRSVTTPVVASLFILLVRTTVASGNLQLSSAMPDEQRQKAIGHQNDPNDKQLMFTMTAEIGGQSLNYQFATWRVFIDGTMCFNMALVTLPIQIVGRLYRLSQTRPVEVTIALHASSFNSV</sequence>
<evidence type="ECO:0000313" key="3">
    <source>
        <dbReference type="Proteomes" id="UP001172101"/>
    </source>
</evidence>
<gene>
    <name evidence="2" type="ORF">B0T26DRAFT_188129</name>
</gene>
<feature type="transmembrane region" description="Helical" evidence="1">
    <location>
        <begin position="12"/>
        <end position="32"/>
    </location>
</feature>
<dbReference type="EMBL" id="JAUIRO010000003">
    <property type="protein sequence ID" value="KAK0721588.1"/>
    <property type="molecule type" value="Genomic_DNA"/>
</dbReference>
<keyword evidence="1" id="KW-1133">Transmembrane helix</keyword>
<dbReference type="Gene3D" id="3.40.50.300">
    <property type="entry name" value="P-loop containing nucleotide triphosphate hydrolases"/>
    <property type="match status" value="1"/>
</dbReference>
<keyword evidence="1" id="KW-0812">Transmembrane</keyword>
<evidence type="ECO:0000256" key="1">
    <source>
        <dbReference type="SAM" id="Phobius"/>
    </source>
</evidence>
<comment type="caution">
    <text evidence="2">The sequence shown here is derived from an EMBL/GenBank/DDBJ whole genome shotgun (WGS) entry which is preliminary data.</text>
</comment>
<dbReference type="Proteomes" id="UP001172101">
    <property type="component" value="Unassembled WGS sequence"/>
</dbReference>
<organism evidence="2 3">
    <name type="scientific">Lasiosphaeria miniovina</name>
    <dbReference type="NCBI Taxonomy" id="1954250"/>
    <lineage>
        <taxon>Eukaryota</taxon>
        <taxon>Fungi</taxon>
        <taxon>Dikarya</taxon>
        <taxon>Ascomycota</taxon>
        <taxon>Pezizomycotina</taxon>
        <taxon>Sordariomycetes</taxon>
        <taxon>Sordariomycetidae</taxon>
        <taxon>Sordariales</taxon>
        <taxon>Lasiosphaeriaceae</taxon>
        <taxon>Lasiosphaeria</taxon>
    </lineage>
</organism>
<name>A0AA40AT79_9PEZI</name>